<geneLocation type="plasmid" evidence="2">
    <name>II</name>
</geneLocation>
<feature type="region of interest" description="Disordered" evidence="1">
    <location>
        <begin position="1"/>
        <end position="28"/>
    </location>
</feature>
<protein>
    <submittedName>
        <fullName evidence="2">Uncharacterized protein</fullName>
    </submittedName>
</protein>
<proteinExistence type="predicted"/>
<organism evidence="2 3">
    <name type="scientific">Cupriavidus taiwanensis</name>
    <dbReference type="NCBI Taxonomy" id="164546"/>
    <lineage>
        <taxon>Bacteria</taxon>
        <taxon>Pseudomonadati</taxon>
        <taxon>Pseudomonadota</taxon>
        <taxon>Betaproteobacteria</taxon>
        <taxon>Burkholderiales</taxon>
        <taxon>Burkholderiaceae</taxon>
        <taxon>Cupriavidus</taxon>
    </lineage>
</organism>
<feature type="compositionally biased region" description="Basic and acidic residues" evidence="1">
    <location>
        <begin position="17"/>
        <end position="27"/>
    </location>
</feature>
<sequence>MPTFMSEDATYLQAGRGQRDEAKRGGEFSDSCGGQWATWDARMVSDSRRAKFSRIDMRAAPGRCSCRHRRRDRALSQQGEAIAASTEEGRRDKVELLIHAGDGQIV</sequence>
<dbReference type="EMBL" id="LT991977">
    <property type="protein sequence ID" value="SPK76106.1"/>
    <property type="molecule type" value="Genomic_DNA"/>
</dbReference>
<gene>
    <name evidence="2" type="ORF">CT19425_MP70266</name>
</gene>
<evidence type="ECO:0000256" key="1">
    <source>
        <dbReference type="SAM" id="MobiDB-lite"/>
    </source>
</evidence>
<evidence type="ECO:0000313" key="3">
    <source>
        <dbReference type="Proteomes" id="UP000255505"/>
    </source>
</evidence>
<reference evidence="2 3" key="1">
    <citation type="submission" date="2018-01" db="EMBL/GenBank/DDBJ databases">
        <authorList>
            <person name="Gaut B.S."/>
            <person name="Morton B.R."/>
            <person name="Clegg M.T."/>
            <person name="Duvall M.R."/>
        </authorList>
    </citation>
    <scope>NUCLEOTIDE SEQUENCE [LARGE SCALE GENOMIC DNA]</scope>
    <source>
        <strain evidence="2">Cupriavidus taiwanensis LMG 19425</strain>
        <plasmid evidence="3">Plasmid ii</plasmid>
    </source>
</reference>
<dbReference type="AlphaFoldDB" id="A0A375IN54"/>
<name>A0A375IN54_9BURK</name>
<accession>A0A375IN54</accession>
<evidence type="ECO:0000313" key="2">
    <source>
        <dbReference type="EMBL" id="SPK76106.1"/>
    </source>
</evidence>
<keyword evidence="2" id="KW-0614">Plasmid</keyword>
<dbReference type="Proteomes" id="UP000255505">
    <property type="component" value="Plasmid II"/>
</dbReference>